<proteinExistence type="predicted"/>
<name>A0A0C3GYV2_OIDMZ</name>
<keyword evidence="1" id="KW-0472">Membrane</keyword>
<feature type="transmembrane region" description="Helical" evidence="1">
    <location>
        <begin position="34"/>
        <end position="55"/>
    </location>
</feature>
<dbReference type="EMBL" id="KN832887">
    <property type="protein sequence ID" value="KIM95441.1"/>
    <property type="molecule type" value="Genomic_DNA"/>
</dbReference>
<reference evidence="3" key="2">
    <citation type="submission" date="2015-01" db="EMBL/GenBank/DDBJ databases">
        <title>Evolutionary Origins and Diversification of the Mycorrhizal Mutualists.</title>
        <authorList>
            <consortium name="DOE Joint Genome Institute"/>
            <consortium name="Mycorrhizal Genomics Consortium"/>
            <person name="Kohler A."/>
            <person name="Kuo A."/>
            <person name="Nagy L.G."/>
            <person name="Floudas D."/>
            <person name="Copeland A."/>
            <person name="Barry K.W."/>
            <person name="Cichocki N."/>
            <person name="Veneault-Fourrey C."/>
            <person name="LaButti K."/>
            <person name="Lindquist E.A."/>
            <person name="Lipzen A."/>
            <person name="Lundell T."/>
            <person name="Morin E."/>
            <person name="Murat C."/>
            <person name="Riley R."/>
            <person name="Ohm R."/>
            <person name="Sun H."/>
            <person name="Tunlid A."/>
            <person name="Henrissat B."/>
            <person name="Grigoriev I.V."/>
            <person name="Hibbett D.S."/>
            <person name="Martin F."/>
        </authorList>
    </citation>
    <scope>NUCLEOTIDE SEQUENCE [LARGE SCALE GENOMIC DNA]</scope>
    <source>
        <strain evidence="3">Zn</strain>
    </source>
</reference>
<protein>
    <submittedName>
        <fullName evidence="2">Uncharacterized protein</fullName>
    </submittedName>
</protein>
<evidence type="ECO:0000313" key="3">
    <source>
        <dbReference type="Proteomes" id="UP000054321"/>
    </source>
</evidence>
<dbReference type="HOGENOM" id="CLU_2171767_0_0_1"/>
<gene>
    <name evidence="2" type="ORF">OIDMADRAFT_34196</name>
</gene>
<keyword evidence="3" id="KW-1185">Reference proteome</keyword>
<keyword evidence="1" id="KW-0812">Transmembrane</keyword>
<organism evidence="2 3">
    <name type="scientific">Oidiodendron maius (strain Zn)</name>
    <dbReference type="NCBI Taxonomy" id="913774"/>
    <lineage>
        <taxon>Eukaryota</taxon>
        <taxon>Fungi</taxon>
        <taxon>Dikarya</taxon>
        <taxon>Ascomycota</taxon>
        <taxon>Pezizomycotina</taxon>
        <taxon>Leotiomycetes</taxon>
        <taxon>Leotiomycetes incertae sedis</taxon>
        <taxon>Myxotrichaceae</taxon>
        <taxon>Oidiodendron</taxon>
    </lineage>
</organism>
<dbReference type="InParanoid" id="A0A0C3GYV2"/>
<dbReference type="Proteomes" id="UP000054321">
    <property type="component" value="Unassembled WGS sequence"/>
</dbReference>
<accession>A0A0C3GYV2</accession>
<evidence type="ECO:0000256" key="1">
    <source>
        <dbReference type="SAM" id="Phobius"/>
    </source>
</evidence>
<keyword evidence="1" id="KW-1133">Transmembrane helix</keyword>
<reference evidence="2 3" key="1">
    <citation type="submission" date="2014-04" db="EMBL/GenBank/DDBJ databases">
        <authorList>
            <consortium name="DOE Joint Genome Institute"/>
            <person name="Kuo A."/>
            <person name="Martino E."/>
            <person name="Perotto S."/>
            <person name="Kohler A."/>
            <person name="Nagy L.G."/>
            <person name="Floudas D."/>
            <person name="Copeland A."/>
            <person name="Barry K.W."/>
            <person name="Cichocki N."/>
            <person name="Veneault-Fourrey C."/>
            <person name="LaButti K."/>
            <person name="Lindquist E.A."/>
            <person name="Lipzen A."/>
            <person name="Lundell T."/>
            <person name="Morin E."/>
            <person name="Murat C."/>
            <person name="Sun H."/>
            <person name="Tunlid A."/>
            <person name="Henrissat B."/>
            <person name="Grigoriev I.V."/>
            <person name="Hibbett D.S."/>
            <person name="Martin F."/>
            <person name="Nordberg H.P."/>
            <person name="Cantor M.N."/>
            <person name="Hua S.X."/>
        </authorList>
    </citation>
    <scope>NUCLEOTIDE SEQUENCE [LARGE SCALE GENOMIC DNA]</scope>
    <source>
        <strain evidence="2 3">Zn</strain>
    </source>
</reference>
<evidence type="ECO:0000313" key="2">
    <source>
        <dbReference type="EMBL" id="KIM95441.1"/>
    </source>
</evidence>
<dbReference type="AlphaFoldDB" id="A0A0C3GYV2"/>
<sequence length="110" mass="10993">MTVSTVTTTTTATLVASAMSGSRSSGIAKGGVVGAAIGSAIVGGLLGLLAGFLMWRKARHSLGSLYQVQQGGDLHQGGGVGGPYQQQVKAELPQSTALMQELSAGNYRGG</sequence>